<feature type="transmembrane region" description="Helical" evidence="1">
    <location>
        <begin position="137"/>
        <end position="166"/>
    </location>
</feature>
<dbReference type="InterPro" id="IPR052722">
    <property type="entry name" value="PgpH_phosphodiesterase"/>
</dbReference>
<dbReference type="GO" id="GO:0016787">
    <property type="term" value="F:hydrolase activity"/>
    <property type="evidence" value="ECO:0007669"/>
    <property type="project" value="UniProtKB-KW"/>
</dbReference>
<dbReference type="PANTHER" id="PTHR36442">
    <property type="entry name" value="CYCLIC-DI-AMP PHOSPHODIESTERASE PGPH"/>
    <property type="match status" value="1"/>
</dbReference>
<dbReference type="STRING" id="1453497.AT15_02855"/>
<dbReference type="NCBIfam" id="TIGR00277">
    <property type="entry name" value="HDIG"/>
    <property type="match status" value="1"/>
</dbReference>
<dbReference type="InterPro" id="IPR006675">
    <property type="entry name" value="HDIG_dom"/>
</dbReference>
<gene>
    <name evidence="3" type="ORF">AT15_02855</name>
</gene>
<evidence type="ECO:0000313" key="4">
    <source>
        <dbReference type="Proteomes" id="UP000077339"/>
    </source>
</evidence>
<accession>A0A182C8F2</accession>
<organism evidence="3 4">
    <name type="scientific">Kosmotoga arenicorallina S304</name>
    <dbReference type="NCBI Taxonomy" id="1453497"/>
    <lineage>
        <taxon>Bacteria</taxon>
        <taxon>Thermotogati</taxon>
        <taxon>Thermotogota</taxon>
        <taxon>Thermotogae</taxon>
        <taxon>Kosmotogales</taxon>
        <taxon>Kosmotogaceae</taxon>
        <taxon>Kosmotoga</taxon>
    </lineage>
</organism>
<dbReference type="SMART" id="SM00471">
    <property type="entry name" value="HDc"/>
    <property type="match status" value="1"/>
</dbReference>
<comment type="caution">
    <text evidence="3">The sequence shown here is derived from an EMBL/GenBank/DDBJ whole genome shotgun (WGS) entry which is preliminary data.</text>
</comment>
<dbReference type="InterPro" id="IPR011621">
    <property type="entry name" value="Metal-dep_PHydrolase_7TM_intra"/>
</dbReference>
<dbReference type="AlphaFoldDB" id="A0A182C8F2"/>
<dbReference type="PATRIC" id="fig|1453497.3.peg.566"/>
<evidence type="ECO:0000259" key="2">
    <source>
        <dbReference type="SMART" id="SM00471"/>
    </source>
</evidence>
<keyword evidence="1" id="KW-1133">Transmembrane helix</keyword>
<feature type="transmembrane region" description="Helical" evidence="1">
    <location>
        <begin position="84"/>
        <end position="106"/>
    </location>
</feature>
<sequence length="488" mass="56071">MYMKERKELMKKGIKRKNHFRPFRFETITNYLLFPTLMVLLMNLFYLDWPRNPFISFVGSIIFWYLFAETSFKRSDYFKLHRTYRYVVFTVITLGILLNAAFSYFISPNYSVSLSPIFLCVTILTILIGYEEGLASGLYLAFMTTTVNSFSIEDFVVLSVVALFSALLTRRILRRIHIARAGFEVGAIFLSLRVVYYIFNMKFNMMDLTFSFLNPVISSIIAVGIIPYIEYVSRIYSDVGLLELGNLSHPLLKELSMNAPGTYYHSVAIANLAEAAAEMIGVNAVLARVASYFHDIGKTRRPQYFTENQRDINPHDGLTPSMSSLVINEHVKLGVELARKYRLPLLVEDVIREHHGTRVKKYFYHKAKNFGEANIENFKYPGPKPQFKESGIIMLADSVEAAFKSLKDPSLGKIKELVEDIVNGIYNERQLDQSGLNLSDLEEIIDAFTRVLVNTSQSRIEYPREKVEKVVISDENRNRKPNSKDNQS</sequence>
<dbReference type="CDD" id="cd00077">
    <property type="entry name" value="HDc"/>
    <property type="match status" value="1"/>
</dbReference>
<dbReference type="SUPFAM" id="SSF109604">
    <property type="entry name" value="HD-domain/PDEase-like"/>
    <property type="match status" value="1"/>
</dbReference>
<feature type="transmembrane region" description="Helical" evidence="1">
    <location>
        <begin position="211"/>
        <end position="229"/>
    </location>
</feature>
<dbReference type="Pfam" id="PF01966">
    <property type="entry name" value="HD"/>
    <property type="match status" value="1"/>
</dbReference>
<feature type="transmembrane region" description="Helical" evidence="1">
    <location>
        <begin position="53"/>
        <end position="72"/>
    </location>
</feature>
<feature type="transmembrane region" description="Helical" evidence="1">
    <location>
        <begin position="28"/>
        <end position="47"/>
    </location>
</feature>
<reference evidence="3 4" key="1">
    <citation type="submission" date="2014-02" db="EMBL/GenBank/DDBJ databases">
        <title>Kosmotoga genome sequencing.</title>
        <authorList>
            <person name="Pollo S.M."/>
            <person name="Charchuk R."/>
            <person name="Nesbo C.L."/>
        </authorList>
    </citation>
    <scope>NUCLEOTIDE SEQUENCE [LARGE SCALE GENOMIC DNA]</scope>
    <source>
        <strain evidence="3 4">S304</strain>
    </source>
</reference>
<evidence type="ECO:0000313" key="3">
    <source>
        <dbReference type="EMBL" id="OAA31783.1"/>
    </source>
</evidence>
<feature type="domain" description="HD/PDEase" evidence="2">
    <location>
        <begin position="258"/>
        <end position="411"/>
    </location>
</feature>
<keyword evidence="4" id="KW-1185">Reference proteome</keyword>
<dbReference type="Gene3D" id="1.10.3210.10">
    <property type="entry name" value="Hypothetical protein af1432"/>
    <property type="match status" value="1"/>
</dbReference>
<proteinExistence type="predicted"/>
<dbReference type="EMBL" id="JFHK01000002">
    <property type="protein sequence ID" value="OAA31783.1"/>
    <property type="molecule type" value="Genomic_DNA"/>
</dbReference>
<dbReference type="Pfam" id="PF07698">
    <property type="entry name" value="7TM-7TMR_HD"/>
    <property type="match status" value="1"/>
</dbReference>
<dbReference type="Proteomes" id="UP000077339">
    <property type="component" value="Unassembled WGS sequence"/>
</dbReference>
<feature type="transmembrane region" description="Helical" evidence="1">
    <location>
        <begin position="178"/>
        <end position="199"/>
    </location>
</feature>
<name>A0A182C8F2_9BACT</name>
<dbReference type="InterPro" id="IPR006674">
    <property type="entry name" value="HD_domain"/>
</dbReference>
<keyword evidence="1" id="KW-0812">Transmembrane</keyword>
<evidence type="ECO:0000256" key="1">
    <source>
        <dbReference type="SAM" id="Phobius"/>
    </source>
</evidence>
<dbReference type="PANTHER" id="PTHR36442:SF1">
    <property type="entry name" value="CYCLIC-DI-AMP PHOSPHODIESTERASE PGPH"/>
    <property type="match status" value="1"/>
</dbReference>
<protein>
    <submittedName>
        <fullName evidence="3">Phosphohydrolase</fullName>
    </submittedName>
</protein>
<keyword evidence="3" id="KW-0378">Hydrolase</keyword>
<keyword evidence="1" id="KW-0472">Membrane</keyword>
<dbReference type="InterPro" id="IPR003607">
    <property type="entry name" value="HD/PDEase_dom"/>
</dbReference>